<sequence>MEEGGLNEMEVSDAEEEAQQDITGKNPIENRPADGLSSPSLYPVAEDRTVDKYQSARTLSKLQPTVEDTPDNTEIDNSETLSVNDEDLLMDEDFRESDIKSALDDVVKFLQDTSYNSGTPSTSANTSVNTKSNPKRLTPVSISPTSNRSDQHKLINGKQQTNNIQETLEYKRRQILQQKRKLPARLEPHSTLYTRNLRPRLNRGKSGNQAPHDDKLTEDVGKNSSSEGVLAGSVAKSRADSSSITHLKTSVPSNSDKDK</sequence>
<evidence type="ECO:0000313" key="3">
    <source>
        <dbReference type="Proteomes" id="UP000030686"/>
    </source>
</evidence>
<organism evidence="2 3">
    <name type="scientific">Penicillium roqueforti (strain FM164)</name>
    <dbReference type="NCBI Taxonomy" id="1365484"/>
    <lineage>
        <taxon>Eukaryota</taxon>
        <taxon>Fungi</taxon>
        <taxon>Dikarya</taxon>
        <taxon>Ascomycota</taxon>
        <taxon>Pezizomycotina</taxon>
        <taxon>Eurotiomycetes</taxon>
        <taxon>Eurotiomycetidae</taxon>
        <taxon>Eurotiales</taxon>
        <taxon>Aspergillaceae</taxon>
        <taxon>Penicillium</taxon>
    </lineage>
</organism>
<feature type="region of interest" description="Disordered" evidence="1">
    <location>
        <begin position="179"/>
        <end position="259"/>
    </location>
</feature>
<feature type="compositionally biased region" description="Polar residues" evidence="1">
    <location>
        <begin position="240"/>
        <end position="259"/>
    </location>
</feature>
<feature type="region of interest" description="Disordered" evidence="1">
    <location>
        <begin position="113"/>
        <end position="164"/>
    </location>
</feature>
<gene>
    <name evidence="2" type="ORF">PROQFM164_S03g001391</name>
</gene>
<name>W6QF37_PENRF</name>
<dbReference type="Proteomes" id="UP000030686">
    <property type="component" value="Unassembled WGS sequence"/>
</dbReference>
<reference evidence="2" key="1">
    <citation type="journal article" date="2014" name="Nat. Commun.">
        <title>Multiple recent horizontal transfers of a large genomic region in cheese making fungi.</title>
        <authorList>
            <person name="Cheeseman K."/>
            <person name="Ropars J."/>
            <person name="Renault P."/>
            <person name="Dupont J."/>
            <person name="Gouzy J."/>
            <person name="Branca A."/>
            <person name="Abraham A.L."/>
            <person name="Ceppi M."/>
            <person name="Conseiller E."/>
            <person name="Debuchy R."/>
            <person name="Malagnac F."/>
            <person name="Goarin A."/>
            <person name="Silar P."/>
            <person name="Lacoste S."/>
            <person name="Sallet E."/>
            <person name="Bensimon A."/>
            <person name="Giraud T."/>
            <person name="Brygoo Y."/>
        </authorList>
    </citation>
    <scope>NUCLEOTIDE SEQUENCE [LARGE SCALE GENOMIC DNA]</scope>
    <source>
        <strain evidence="2">FM164</strain>
    </source>
</reference>
<accession>W6QF37</accession>
<proteinExistence type="predicted"/>
<evidence type="ECO:0000256" key="1">
    <source>
        <dbReference type="SAM" id="MobiDB-lite"/>
    </source>
</evidence>
<feature type="compositionally biased region" description="Acidic residues" evidence="1">
    <location>
        <begin position="1"/>
        <end position="19"/>
    </location>
</feature>
<dbReference type="STRING" id="1365484.W6QF37"/>
<feature type="compositionally biased region" description="Acidic residues" evidence="1">
    <location>
        <begin position="68"/>
        <end position="77"/>
    </location>
</feature>
<feature type="compositionally biased region" description="Polar residues" evidence="1">
    <location>
        <begin position="113"/>
        <end position="132"/>
    </location>
</feature>
<protein>
    <submittedName>
        <fullName evidence="2">Genomic scaffold, ProqFM164S03</fullName>
    </submittedName>
</protein>
<feature type="compositionally biased region" description="Basic and acidic residues" evidence="1">
    <location>
        <begin position="211"/>
        <end position="221"/>
    </location>
</feature>
<evidence type="ECO:0000313" key="2">
    <source>
        <dbReference type="EMBL" id="CDM34666.1"/>
    </source>
</evidence>
<feature type="region of interest" description="Disordered" evidence="1">
    <location>
        <begin position="1"/>
        <end position="89"/>
    </location>
</feature>
<dbReference type="EMBL" id="HG792017">
    <property type="protein sequence ID" value="CDM34666.1"/>
    <property type="molecule type" value="Genomic_DNA"/>
</dbReference>
<dbReference type="AlphaFoldDB" id="W6QF37"/>
<dbReference type="OrthoDB" id="4280571at2759"/>
<keyword evidence="3" id="KW-1185">Reference proteome</keyword>